<evidence type="ECO:0000259" key="4">
    <source>
        <dbReference type="PROSITE" id="PS50937"/>
    </source>
</evidence>
<evidence type="ECO:0000256" key="2">
    <source>
        <dbReference type="ARBA" id="ARBA00023125"/>
    </source>
</evidence>
<gene>
    <name evidence="5" type="ORF">SAMN05660649_01938</name>
</gene>
<proteinExistence type="predicted"/>
<dbReference type="InterPro" id="IPR000551">
    <property type="entry name" value="MerR-type_HTH_dom"/>
</dbReference>
<sequence>MKISEVQKYTGLTKKAINYYEQEGMIKPIADSNNNYRDYSQRDVDVLVQISVLRQFDIPIKRIKEIISNPEMLKDFLKQHLERLTNEARRIEKNRYMLQLSLRDLDSFTGLQQLTKHLSALNKAMEMDGRSKEGFMRSQLQRIFPGNFGKMLITYYSPFLNEPVNTHEKEEAWIKIVKFLDDIDDIKYSSDIKMMYEQLTEEDLIKHEQFVSMDIKKWINITEEELQLEKQKIINTIKNLTNNPEVKSTMLKSVKLSGELKSKIKSLGYYENFVDNLKVLSNNFQKYSCNRSKFIESLQLIVDDTDILEHY</sequence>
<dbReference type="AlphaFoldDB" id="A0A1I2SPB3"/>
<dbReference type="Proteomes" id="UP000199337">
    <property type="component" value="Unassembled WGS sequence"/>
</dbReference>
<name>A0A1I2SPB3_9FIRM</name>
<evidence type="ECO:0000313" key="5">
    <source>
        <dbReference type="EMBL" id="SFG54685.1"/>
    </source>
</evidence>
<evidence type="ECO:0000256" key="1">
    <source>
        <dbReference type="ARBA" id="ARBA00023015"/>
    </source>
</evidence>
<dbReference type="CDD" id="cd00592">
    <property type="entry name" value="HTH_MerR-like"/>
    <property type="match status" value="1"/>
</dbReference>
<evidence type="ECO:0000256" key="3">
    <source>
        <dbReference type="ARBA" id="ARBA00023163"/>
    </source>
</evidence>
<keyword evidence="3" id="KW-0804">Transcription</keyword>
<dbReference type="OrthoDB" id="9791488at2"/>
<dbReference type="GO" id="GO:0003700">
    <property type="term" value="F:DNA-binding transcription factor activity"/>
    <property type="evidence" value="ECO:0007669"/>
    <property type="project" value="InterPro"/>
</dbReference>
<dbReference type="InterPro" id="IPR009061">
    <property type="entry name" value="DNA-bd_dom_put_sf"/>
</dbReference>
<dbReference type="SUPFAM" id="SSF46955">
    <property type="entry name" value="Putative DNA-binding domain"/>
    <property type="match status" value="1"/>
</dbReference>
<evidence type="ECO:0000313" key="6">
    <source>
        <dbReference type="Proteomes" id="UP000199337"/>
    </source>
</evidence>
<keyword evidence="1" id="KW-0805">Transcription regulation</keyword>
<dbReference type="Pfam" id="PF13411">
    <property type="entry name" value="MerR_1"/>
    <property type="match status" value="1"/>
</dbReference>
<protein>
    <submittedName>
        <fullName evidence="5">DNA-binding transcriptional regulator, MerR family</fullName>
    </submittedName>
</protein>
<dbReference type="PANTHER" id="PTHR30204:SF94">
    <property type="entry name" value="HEAVY METAL-DEPENDENT TRANSCRIPTIONAL REGULATOR HI_0293-RELATED"/>
    <property type="match status" value="1"/>
</dbReference>
<dbReference type="RefSeq" id="WP_092471091.1">
    <property type="nucleotide sequence ID" value="NZ_FOOX01000006.1"/>
</dbReference>
<keyword evidence="6" id="KW-1185">Reference proteome</keyword>
<accession>A0A1I2SPB3</accession>
<dbReference type="SMART" id="SM00422">
    <property type="entry name" value="HTH_MERR"/>
    <property type="match status" value="1"/>
</dbReference>
<dbReference type="EMBL" id="FOOX01000006">
    <property type="protein sequence ID" value="SFG54685.1"/>
    <property type="molecule type" value="Genomic_DNA"/>
</dbReference>
<organism evidence="5 6">
    <name type="scientific">Desulfotruncus arcticus DSM 17038</name>
    <dbReference type="NCBI Taxonomy" id="1121424"/>
    <lineage>
        <taxon>Bacteria</taxon>
        <taxon>Bacillati</taxon>
        <taxon>Bacillota</taxon>
        <taxon>Clostridia</taxon>
        <taxon>Eubacteriales</taxon>
        <taxon>Desulfallaceae</taxon>
        <taxon>Desulfotruncus</taxon>
    </lineage>
</organism>
<dbReference type="Gene3D" id="1.10.1660.10">
    <property type="match status" value="1"/>
</dbReference>
<dbReference type="PROSITE" id="PS50937">
    <property type="entry name" value="HTH_MERR_2"/>
    <property type="match status" value="1"/>
</dbReference>
<reference evidence="6" key="1">
    <citation type="submission" date="2016-10" db="EMBL/GenBank/DDBJ databases">
        <authorList>
            <person name="Varghese N."/>
            <person name="Submissions S."/>
        </authorList>
    </citation>
    <scope>NUCLEOTIDE SEQUENCE [LARGE SCALE GENOMIC DNA]</scope>
    <source>
        <strain evidence="6">DSM 17038</strain>
    </source>
</reference>
<keyword evidence="2 5" id="KW-0238">DNA-binding</keyword>
<dbReference type="STRING" id="341036.SAMN05660649_01938"/>
<dbReference type="GO" id="GO:0003677">
    <property type="term" value="F:DNA binding"/>
    <property type="evidence" value="ECO:0007669"/>
    <property type="project" value="UniProtKB-KW"/>
</dbReference>
<feature type="domain" description="HTH merR-type" evidence="4">
    <location>
        <begin position="1"/>
        <end position="69"/>
    </location>
</feature>
<dbReference type="InterPro" id="IPR047057">
    <property type="entry name" value="MerR_fam"/>
</dbReference>
<dbReference type="PANTHER" id="PTHR30204">
    <property type="entry name" value="REDOX-CYCLING DRUG-SENSING TRANSCRIPTIONAL ACTIVATOR SOXR"/>
    <property type="match status" value="1"/>
</dbReference>